<protein>
    <submittedName>
        <fullName evidence="1">Uncharacterized protein</fullName>
    </submittedName>
</protein>
<accession>A0ABY7LGV8</accession>
<reference evidence="1" key="1">
    <citation type="submission" date="2022-09" db="EMBL/GenBank/DDBJ databases">
        <authorList>
            <person name="Li Z.-J."/>
        </authorList>
    </citation>
    <scope>NUCLEOTIDE SEQUENCE</scope>
    <source>
        <strain evidence="1">TGB10</strain>
    </source>
</reference>
<evidence type="ECO:0000313" key="1">
    <source>
        <dbReference type="EMBL" id="WBA15749.1"/>
    </source>
</evidence>
<organism evidence="1 2">
    <name type="scientific">Salinivibrio proteolyticus</name>
    <dbReference type="NCBI Taxonomy" id="334715"/>
    <lineage>
        <taxon>Bacteria</taxon>
        <taxon>Pseudomonadati</taxon>
        <taxon>Pseudomonadota</taxon>
        <taxon>Gammaproteobacteria</taxon>
        <taxon>Vibrionales</taxon>
        <taxon>Vibrionaceae</taxon>
        <taxon>Salinivibrio</taxon>
    </lineage>
</organism>
<dbReference type="EMBL" id="CP114584">
    <property type="protein sequence ID" value="WBA15749.1"/>
    <property type="molecule type" value="Genomic_DNA"/>
</dbReference>
<dbReference type="Proteomes" id="UP001164676">
    <property type="component" value="Chromosome"/>
</dbReference>
<proteinExistence type="predicted"/>
<gene>
    <name evidence="1" type="ORF">N7E60_05635</name>
</gene>
<evidence type="ECO:0000313" key="2">
    <source>
        <dbReference type="Proteomes" id="UP001164676"/>
    </source>
</evidence>
<dbReference type="RefSeq" id="WP_269598335.1">
    <property type="nucleotide sequence ID" value="NZ_CP114584.1"/>
</dbReference>
<name>A0ABY7LGV8_9GAMM</name>
<sequence length="170" mass="19546">MRRFTDSIRKSIAAQDWYGALSTALTLPDVCGRLENPTMGSKARYVAWFQQWLQPEYTREVGAEKESHVFLHGEDCYALRCSYLHEGGSNIEEQRAQKALEDFHFITPKQGFHVHCNQSNNTLQLQVDVFCNQIADAVDSWFESVKDSEEVRNRMEALLVIHDSSQGIKF</sequence>
<keyword evidence="2" id="KW-1185">Reference proteome</keyword>